<sequence length="302" mass="33419">MMSKGLRHELYTGVLHVEKAKCTETINNLERIDSIEGTESTQVRGLIGHEVVSMLVHTQNGTESSLAPGEGHSSFTSIHNNFSCFGSLPPELQDQIWDDACDEPRCVPINICKNEKGWYSAAKVPASLHVCRRSRERALKKYSLMFGGKGKYIGDHPPKTYFNPFVDTLLIRSSGGWLRVLMVAIGSIHLMTSGHNMSVREFLLKEVFPNVHLFIVAICIKKAVDWHPGQTVRMYDSYGAAALNSWCTDLVLSKESATSVRAPSSIARIVDVLSTTVAEFATGPGRKWCIKLVHPRETSSSS</sequence>
<evidence type="ECO:0000313" key="2">
    <source>
        <dbReference type="EMBL" id="CZR69380.1"/>
    </source>
</evidence>
<evidence type="ECO:0000259" key="1">
    <source>
        <dbReference type="Pfam" id="PF20150"/>
    </source>
</evidence>
<dbReference type="InterPro" id="IPR045518">
    <property type="entry name" value="2EXR"/>
</dbReference>
<feature type="domain" description="2EXR" evidence="1">
    <location>
        <begin position="82"/>
        <end position="169"/>
    </location>
</feature>
<dbReference type="Pfam" id="PF20150">
    <property type="entry name" value="2EXR"/>
    <property type="match status" value="1"/>
</dbReference>
<organism evidence="2 3">
    <name type="scientific">Phialocephala subalpina</name>
    <dbReference type="NCBI Taxonomy" id="576137"/>
    <lineage>
        <taxon>Eukaryota</taxon>
        <taxon>Fungi</taxon>
        <taxon>Dikarya</taxon>
        <taxon>Ascomycota</taxon>
        <taxon>Pezizomycotina</taxon>
        <taxon>Leotiomycetes</taxon>
        <taxon>Helotiales</taxon>
        <taxon>Mollisiaceae</taxon>
        <taxon>Phialocephala</taxon>
        <taxon>Phialocephala fortinii species complex</taxon>
    </lineage>
</organism>
<evidence type="ECO:0000313" key="3">
    <source>
        <dbReference type="Proteomes" id="UP000184330"/>
    </source>
</evidence>
<dbReference type="PANTHER" id="PTHR35910">
    <property type="entry name" value="2EXR DOMAIN-CONTAINING PROTEIN"/>
    <property type="match status" value="1"/>
</dbReference>
<dbReference type="EMBL" id="FJOG01000069">
    <property type="protein sequence ID" value="CZR69380.1"/>
    <property type="molecule type" value="Genomic_DNA"/>
</dbReference>
<keyword evidence="3" id="KW-1185">Reference proteome</keyword>
<accession>A0A1L7XWK6</accession>
<dbReference type="Proteomes" id="UP000184330">
    <property type="component" value="Unassembled WGS sequence"/>
</dbReference>
<dbReference type="PANTHER" id="PTHR35910:SF6">
    <property type="entry name" value="2EXR DOMAIN-CONTAINING PROTEIN"/>
    <property type="match status" value="1"/>
</dbReference>
<reference evidence="2 3" key="1">
    <citation type="submission" date="2016-03" db="EMBL/GenBank/DDBJ databases">
        <authorList>
            <person name="Ploux O."/>
        </authorList>
    </citation>
    <scope>NUCLEOTIDE SEQUENCE [LARGE SCALE GENOMIC DNA]</scope>
    <source>
        <strain evidence="2 3">UAMH 11012</strain>
    </source>
</reference>
<dbReference type="AlphaFoldDB" id="A0A1L7XWK6"/>
<proteinExistence type="predicted"/>
<protein>
    <recommendedName>
        <fullName evidence="1">2EXR domain-containing protein</fullName>
    </recommendedName>
</protein>
<name>A0A1L7XWK6_9HELO</name>
<dbReference type="OrthoDB" id="3557569at2759"/>
<gene>
    <name evidence="2" type="ORF">PAC_19280</name>
</gene>